<feature type="region of interest" description="Disordered" evidence="5">
    <location>
        <begin position="53"/>
        <end position="84"/>
    </location>
</feature>
<evidence type="ECO:0000256" key="3">
    <source>
        <dbReference type="ARBA" id="ARBA00023274"/>
    </source>
</evidence>
<dbReference type="InterPro" id="IPR013005">
    <property type="entry name" value="Ribosomal_uL4-like"/>
</dbReference>
<keyword evidence="3" id="KW-0687">Ribonucleoprotein</keyword>
<evidence type="ECO:0000256" key="4">
    <source>
        <dbReference type="ARBA" id="ARBA00040565"/>
    </source>
</evidence>
<organism evidence="6 7">
    <name type="scientific">Kwoniella heveanensis BCC8398</name>
    <dbReference type="NCBI Taxonomy" id="1296120"/>
    <lineage>
        <taxon>Eukaryota</taxon>
        <taxon>Fungi</taxon>
        <taxon>Dikarya</taxon>
        <taxon>Basidiomycota</taxon>
        <taxon>Agaricomycotina</taxon>
        <taxon>Tremellomycetes</taxon>
        <taxon>Tremellales</taxon>
        <taxon>Cryptococcaceae</taxon>
        <taxon>Kwoniella</taxon>
    </lineage>
</organism>
<feature type="compositionally biased region" description="Polar residues" evidence="5">
    <location>
        <begin position="53"/>
        <end position="62"/>
    </location>
</feature>
<dbReference type="SUPFAM" id="SSF52166">
    <property type="entry name" value="Ribosomal protein L4"/>
    <property type="match status" value="1"/>
</dbReference>
<keyword evidence="7" id="KW-1185">Reference proteome</keyword>
<sequence length="407" mass="43945">MKSAARLIPSLSQPLRSSVRASSARTLLPLTRANVAGPSSSSLSATRLYATTSIPPKSSLPSDANIGGSEVAGPSANGSEAEDVPSNLTFEELEQEADDEITRALAEEDAELSSFFTPSSGRFEPVLLPISSLASPTPTLPSDAELAISLPPDVFAQPIRRDILHRCVIWYLSTLRSGTKTTKTRSTVNYSGRKLRPQKGTGRARLGDASSGVLRGGAPIHPIKPKNWAQQLPRKVRELGLKIALSSKLSSGLLRVVQDLNEGSWTGTNDARRALCNGVVVNETPVELEPILEATEAGNESTLRAEPERDIQTINRFGTPEDLSVLFLHSPAKSPEQLLEFHRVVRNIPGIELMSTDEVEAYHVLKYKWLVMEGGAVDAFSGVEAWEEGADYLHEVEPTEQPQSVAA</sequence>
<dbReference type="AlphaFoldDB" id="A0A1B9H084"/>
<dbReference type="Pfam" id="PF00573">
    <property type="entry name" value="Ribosomal_L4"/>
    <property type="match status" value="1"/>
</dbReference>
<gene>
    <name evidence="6" type="ORF">I316_01910</name>
</gene>
<dbReference type="OrthoDB" id="275876at2759"/>
<dbReference type="InterPro" id="IPR023574">
    <property type="entry name" value="Ribosomal_uL4_dom_sf"/>
</dbReference>
<dbReference type="Gene3D" id="3.40.1370.10">
    <property type="match status" value="1"/>
</dbReference>
<protein>
    <recommendedName>
        <fullName evidence="4">Large ribosomal subunit protein uL4m</fullName>
    </recommendedName>
</protein>
<evidence type="ECO:0000256" key="5">
    <source>
        <dbReference type="SAM" id="MobiDB-lite"/>
    </source>
</evidence>
<proteinExistence type="inferred from homology"/>
<reference evidence="6 7" key="1">
    <citation type="submission" date="2013-07" db="EMBL/GenBank/DDBJ databases">
        <title>The Genome Sequence of Cryptococcus heveanensis BCC8398.</title>
        <authorList>
            <consortium name="The Broad Institute Genome Sequencing Platform"/>
            <person name="Cuomo C."/>
            <person name="Litvintseva A."/>
            <person name="Chen Y."/>
            <person name="Heitman J."/>
            <person name="Sun S."/>
            <person name="Springer D."/>
            <person name="Dromer F."/>
            <person name="Young S.K."/>
            <person name="Zeng Q."/>
            <person name="Gargeya S."/>
            <person name="Fitzgerald M."/>
            <person name="Abouelleil A."/>
            <person name="Alvarado L."/>
            <person name="Berlin A.M."/>
            <person name="Chapman S.B."/>
            <person name="Dewar J."/>
            <person name="Goldberg J."/>
            <person name="Griggs A."/>
            <person name="Gujja S."/>
            <person name="Hansen M."/>
            <person name="Howarth C."/>
            <person name="Imamovic A."/>
            <person name="Larimer J."/>
            <person name="McCowan C."/>
            <person name="Murphy C."/>
            <person name="Pearson M."/>
            <person name="Priest M."/>
            <person name="Roberts A."/>
            <person name="Saif S."/>
            <person name="Shea T."/>
            <person name="Sykes S."/>
            <person name="Wortman J."/>
            <person name="Nusbaum C."/>
            <person name="Birren B."/>
        </authorList>
    </citation>
    <scope>NUCLEOTIDE SEQUENCE [LARGE SCALE GENOMIC DNA]</scope>
    <source>
        <strain evidence="6 7">BCC8398</strain>
    </source>
</reference>
<feature type="region of interest" description="Disordered" evidence="5">
    <location>
        <begin position="183"/>
        <end position="217"/>
    </location>
</feature>
<dbReference type="InterPro" id="IPR002136">
    <property type="entry name" value="Ribosomal_uL4"/>
</dbReference>
<dbReference type="EMBL" id="KI669495">
    <property type="protein sequence ID" value="OCF36657.1"/>
    <property type="molecule type" value="Genomic_DNA"/>
</dbReference>
<dbReference type="GO" id="GO:0003735">
    <property type="term" value="F:structural constituent of ribosome"/>
    <property type="evidence" value="ECO:0007669"/>
    <property type="project" value="InterPro"/>
</dbReference>
<dbReference type="STRING" id="1296120.A0A1B9H084"/>
<evidence type="ECO:0000313" key="6">
    <source>
        <dbReference type="EMBL" id="OCF36657.1"/>
    </source>
</evidence>
<dbReference type="GO" id="GO:0006412">
    <property type="term" value="P:translation"/>
    <property type="evidence" value="ECO:0007669"/>
    <property type="project" value="InterPro"/>
</dbReference>
<accession>A0A1B9H084</accession>
<evidence type="ECO:0000256" key="2">
    <source>
        <dbReference type="ARBA" id="ARBA00022980"/>
    </source>
</evidence>
<evidence type="ECO:0000256" key="1">
    <source>
        <dbReference type="ARBA" id="ARBA00010528"/>
    </source>
</evidence>
<name>A0A1B9H084_9TREE</name>
<reference evidence="7" key="2">
    <citation type="submission" date="2013-12" db="EMBL/GenBank/DDBJ databases">
        <title>Evolution of pathogenesis and genome organization in the Tremellales.</title>
        <authorList>
            <person name="Cuomo C."/>
            <person name="Litvintseva A."/>
            <person name="Heitman J."/>
            <person name="Chen Y."/>
            <person name="Sun S."/>
            <person name="Springer D."/>
            <person name="Dromer F."/>
            <person name="Young S."/>
            <person name="Zeng Q."/>
            <person name="Chapman S."/>
            <person name="Gujja S."/>
            <person name="Saif S."/>
            <person name="Birren B."/>
        </authorList>
    </citation>
    <scope>NUCLEOTIDE SEQUENCE [LARGE SCALE GENOMIC DNA]</scope>
    <source>
        <strain evidence="7">BCC8398</strain>
    </source>
</reference>
<dbReference type="GO" id="GO:0005840">
    <property type="term" value="C:ribosome"/>
    <property type="evidence" value="ECO:0007669"/>
    <property type="project" value="UniProtKB-KW"/>
</dbReference>
<keyword evidence="2 6" id="KW-0689">Ribosomal protein</keyword>
<dbReference type="PANTHER" id="PTHR10746">
    <property type="entry name" value="50S RIBOSOMAL PROTEIN L4"/>
    <property type="match status" value="1"/>
</dbReference>
<dbReference type="Proteomes" id="UP000092666">
    <property type="component" value="Unassembled WGS sequence"/>
</dbReference>
<dbReference type="GO" id="GO:1990904">
    <property type="term" value="C:ribonucleoprotein complex"/>
    <property type="evidence" value="ECO:0007669"/>
    <property type="project" value="UniProtKB-KW"/>
</dbReference>
<dbReference type="PANTHER" id="PTHR10746:SF6">
    <property type="entry name" value="LARGE RIBOSOMAL SUBUNIT PROTEIN UL4M"/>
    <property type="match status" value="1"/>
</dbReference>
<comment type="similarity">
    <text evidence="1">Belongs to the universal ribosomal protein uL4 family.</text>
</comment>
<evidence type="ECO:0000313" key="7">
    <source>
        <dbReference type="Proteomes" id="UP000092666"/>
    </source>
</evidence>